<dbReference type="Gene3D" id="2.60.40.650">
    <property type="match status" value="1"/>
</dbReference>
<dbReference type="InterPro" id="IPR005066">
    <property type="entry name" value="MoCF_OxRdtse_dimer"/>
</dbReference>
<dbReference type="Gene3D" id="3.90.420.10">
    <property type="entry name" value="Oxidoreductase, molybdopterin-binding domain"/>
    <property type="match status" value="1"/>
</dbReference>
<dbReference type="SUPFAM" id="SSF81296">
    <property type="entry name" value="E set domains"/>
    <property type="match status" value="1"/>
</dbReference>
<keyword evidence="8" id="KW-1185">Reference proteome</keyword>
<evidence type="ECO:0000313" key="8">
    <source>
        <dbReference type="Proteomes" id="UP000503088"/>
    </source>
</evidence>
<dbReference type="GO" id="GO:0008482">
    <property type="term" value="F:sulfite oxidase activity"/>
    <property type="evidence" value="ECO:0007669"/>
    <property type="project" value="TreeGrafter"/>
</dbReference>
<dbReference type="Pfam" id="PF00174">
    <property type="entry name" value="Oxidored_molyb"/>
    <property type="match status" value="1"/>
</dbReference>
<feature type="domain" description="Moybdenum cofactor oxidoreductase dimerisation" evidence="6">
    <location>
        <begin position="233"/>
        <end position="346"/>
    </location>
</feature>
<dbReference type="InterPro" id="IPR014756">
    <property type="entry name" value="Ig_E-set"/>
</dbReference>
<keyword evidence="4" id="KW-0560">Oxidoreductase</keyword>
<dbReference type="KEGG" id="kpul:GXN76_03140"/>
<dbReference type="GO" id="GO:0043546">
    <property type="term" value="F:molybdopterin cofactor binding"/>
    <property type="evidence" value="ECO:0007669"/>
    <property type="project" value="TreeGrafter"/>
</dbReference>
<gene>
    <name evidence="7" type="ORF">GXN76_03140</name>
</gene>
<dbReference type="InterPro" id="IPR036374">
    <property type="entry name" value="OxRdtase_Mopterin-bd_sf"/>
</dbReference>
<dbReference type="SUPFAM" id="SSF56524">
    <property type="entry name" value="Oxidoreductase molybdopterin-binding domain"/>
    <property type="match status" value="1"/>
</dbReference>
<dbReference type="RefSeq" id="WP_173220427.1">
    <property type="nucleotide sequence ID" value="NZ_CP048104.1"/>
</dbReference>
<evidence type="ECO:0000259" key="5">
    <source>
        <dbReference type="Pfam" id="PF00174"/>
    </source>
</evidence>
<dbReference type="PANTHER" id="PTHR19372">
    <property type="entry name" value="SULFITE REDUCTASE"/>
    <property type="match status" value="1"/>
</dbReference>
<evidence type="ECO:0000256" key="1">
    <source>
        <dbReference type="ARBA" id="ARBA00001924"/>
    </source>
</evidence>
<evidence type="ECO:0000256" key="2">
    <source>
        <dbReference type="ARBA" id="ARBA00022505"/>
    </source>
</evidence>
<dbReference type="InterPro" id="IPR008335">
    <property type="entry name" value="Mopterin_OxRdtase_euk"/>
</dbReference>
<name>A0A7D4B1F6_9BACL</name>
<dbReference type="GO" id="GO:0020037">
    <property type="term" value="F:heme binding"/>
    <property type="evidence" value="ECO:0007669"/>
    <property type="project" value="TreeGrafter"/>
</dbReference>
<organism evidence="7 8">
    <name type="scientific">Kroppenstedtia pulmonis</name>
    <dbReference type="NCBI Taxonomy" id="1380685"/>
    <lineage>
        <taxon>Bacteria</taxon>
        <taxon>Bacillati</taxon>
        <taxon>Bacillota</taxon>
        <taxon>Bacilli</taxon>
        <taxon>Bacillales</taxon>
        <taxon>Thermoactinomycetaceae</taxon>
        <taxon>Kroppenstedtia</taxon>
    </lineage>
</organism>
<feature type="domain" description="Oxidoreductase molybdopterin-binding" evidence="5">
    <location>
        <begin position="43"/>
        <end position="209"/>
    </location>
</feature>
<proteinExistence type="predicted"/>
<evidence type="ECO:0000256" key="4">
    <source>
        <dbReference type="ARBA" id="ARBA00023002"/>
    </source>
</evidence>
<evidence type="ECO:0000256" key="3">
    <source>
        <dbReference type="ARBA" id="ARBA00022723"/>
    </source>
</evidence>
<comment type="cofactor">
    <cofactor evidence="1">
        <name>Mo-molybdopterin</name>
        <dbReference type="ChEBI" id="CHEBI:71302"/>
    </cofactor>
</comment>
<reference evidence="7 8" key="1">
    <citation type="submission" date="2020-01" db="EMBL/GenBank/DDBJ databases">
        <authorList>
            <person name="Gulvik C.A."/>
            <person name="Batra D.G."/>
        </authorList>
    </citation>
    <scope>NUCLEOTIDE SEQUENCE [LARGE SCALE GENOMIC DNA]</scope>
    <source>
        <strain evidence="7 8">W9323</strain>
    </source>
</reference>
<dbReference type="Proteomes" id="UP000503088">
    <property type="component" value="Chromosome"/>
</dbReference>
<sequence length="352" mass="40643">MKRDQTKPLQRTIVTAEPDNCETPIHDTQDFLTPKNLFYKRNHFPYPSHPSFSWPLIIEGKVKKKRSFSESQLRAMPSRSLVTVMECAGNKRTSFSPKPKGLPWGDGAISQGKWKGVSLSHLLKLTGIDSSVKEVIFQGADQLNGVCYERSLPLDKALHRDTLIAYEMNDDPIPFHHGYPYRVIVPDWYAMASVKWLTRIILTDQVFTGPFQTDDYLYIPKPETNSKPIPVREKRVNTIIQEPRHLDILSMGIHTIRGIAWSGTGMITRVEVSVDEGNRWEEAEFISHDHHPYAWKYWKWDWEISRQGIYNIWIRATDSSGRIQPEKPKWNQLGYGYNGYANIQVTAVEDQT</sequence>
<keyword evidence="2" id="KW-0500">Molybdenum</keyword>
<dbReference type="GO" id="GO:0006790">
    <property type="term" value="P:sulfur compound metabolic process"/>
    <property type="evidence" value="ECO:0007669"/>
    <property type="project" value="TreeGrafter"/>
</dbReference>
<dbReference type="InterPro" id="IPR000572">
    <property type="entry name" value="OxRdtase_Mopterin-bd_dom"/>
</dbReference>
<protein>
    <submittedName>
        <fullName evidence="7">Sulfite oxidase</fullName>
    </submittedName>
</protein>
<dbReference type="GO" id="GO:0030151">
    <property type="term" value="F:molybdenum ion binding"/>
    <property type="evidence" value="ECO:0007669"/>
    <property type="project" value="InterPro"/>
</dbReference>
<dbReference type="CDD" id="cd02110">
    <property type="entry name" value="SO_family_Moco_dimer"/>
    <property type="match status" value="1"/>
</dbReference>
<dbReference type="PRINTS" id="PR00407">
    <property type="entry name" value="EUMOPTERIN"/>
</dbReference>
<evidence type="ECO:0000313" key="7">
    <source>
        <dbReference type="EMBL" id="QKG83566.1"/>
    </source>
</evidence>
<dbReference type="EMBL" id="CP048104">
    <property type="protein sequence ID" value="QKG83566.1"/>
    <property type="molecule type" value="Genomic_DNA"/>
</dbReference>
<keyword evidence="3" id="KW-0479">Metal-binding</keyword>
<evidence type="ECO:0000259" key="6">
    <source>
        <dbReference type="Pfam" id="PF03404"/>
    </source>
</evidence>
<dbReference type="AlphaFoldDB" id="A0A7D4B1F6"/>
<accession>A0A7D4B1F6</accession>
<dbReference type="Pfam" id="PF03404">
    <property type="entry name" value="Mo-co_dimer"/>
    <property type="match status" value="1"/>
</dbReference>
<dbReference type="PANTHER" id="PTHR19372:SF7">
    <property type="entry name" value="SULFITE OXIDASE, MITOCHONDRIAL"/>
    <property type="match status" value="1"/>
</dbReference>